<dbReference type="InterPro" id="IPR016181">
    <property type="entry name" value="Acyl_CoA_acyltransferase"/>
</dbReference>
<dbReference type="Pfam" id="PF00583">
    <property type="entry name" value="Acetyltransf_1"/>
    <property type="match status" value="1"/>
</dbReference>
<dbReference type="Proteomes" id="UP000838763">
    <property type="component" value="Unassembled WGS sequence"/>
</dbReference>
<dbReference type="OrthoDB" id="196847at2759"/>
<name>A0A9P1M8J7_9PEZI</name>
<gene>
    <name evidence="2" type="ORF">PPNO1_LOCUS1496</name>
</gene>
<dbReference type="InterPro" id="IPR000182">
    <property type="entry name" value="GNAT_dom"/>
</dbReference>
<evidence type="ECO:0000259" key="1">
    <source>
        <dbReference type="Pfam" id="PF00583"/>
    </source>
</evidence>
<dbReference type="AlphaFoldDB" id="A0A9P1M8J7"/>
<reference evidence="2" key="1">
    <citation type="submission" date="2022-11" db="EMBL/GenBank/DDBJ databases">
        <authorList>
            <person name="Scott C."/>
            <person name="Bruce N."/>
        </authorList>
    </citation>
    <scope>NUCLEOTIDE SEQUENCE</scope>
</reference>
<dbReference type="PANTHER" id="PTHR42791:SF17">
    <property type="entry name" value="ACETYLTRANSFERASE, GNAT FAMILY FAMILY (AFU_ORTHOLOGUE AFUA_8G05690)"/>
    <property type="match status" value="1"/>
</dbReference>
<dbReference type="InterPro" id="IPR052523">
    <property type="entry name" value="Trichothecene_AcTrans"/>
</dbReference>
<comment type="caution">
    <text evidence="2">The sequence shown here is derived from an EMBL/GenBank/DDBJ whole genome shotgun (WGS) entry which is preliminary data.</text>
</comment>
<dbReference type="EMBL" id="CALLCH030000002">
    <property type="protein sequence ID" value="CAI4211722.1"/>
    <property type="molecule type" value="Genomic_DNA"/>
</dbReference>
<dbReference type="GO" id="GO:0016747">
    <property type="term" value="F:acyltransferase activity, transferring groups other than amino-acyl groups"/>
    <property type="evidence" value="ECO:0007669"/>
    <property type="project" value="InterPro"/>
</dbReference>
<accession>A0A9P1M8J7</accession>
<sequence>MTVGIAPALIPDIERIYDVYFSAFKKDPMGALMLSVLFPGGFEGDEFRKAHTQATADYWAKATNQYTYKVLDTDSMGIIGMVLTDAYLAPRTSEERANHGVPWLEGEHRAKAEAILNPLWEARESIFGGRPYIYTHVIAIEPKHQGRKAGALICKWGVEMAEAWQLPLYFEASPSSVGLYEKMGFQKLSETIVHKRRFLARPRTSKCL</sequence>
<protein>
    <recommendedName>
        <fullName evidence="1">N-acetyltransferase domain-containing protein</fullName>
    </recommendedName>
</protein>
<organism evidence="2 3">
    <name type="scientific">Parascedosporium putredinis</name>
    <dbReference type="NCBI Taxonomy" id="1442378"/>
    <lineage>
        <taxon>Eukaryota</taxon>
        <taxon>Fungi</taxon>
        <taxon>Dikarya</taxon>
        <taxon>Ascomycota</taxon>
        <taxon>Pezizomycotina</taxon>
        <taxon>Sordariomycetes</taxon>
        <taxon>Hypocreomycetidae</taxon>
        <taxon>Microascales</taxon>
        <taxon>Microascaceae</taxon>
        <taxon>Parascedosporium</taxon>
    </lineage>
</organism>
<evidence type="ECO:0000313" key="2">
    <source>
        <dbReference type="EMBL" id="CAI4211722.1"/>
    </source>
</evidence>
<feature type="domain" description="N-acetyltransferase" evidence="1">
    <location>
        <begin position="114"/>
        <end position="185"/>
    </location>
</feature>
<evidence type="ECO:0000313" key="3">
    <source>
        <dbReference type="Proteomes" id="UP000838763"/>
    </source>
</evidence>
<dbReference type="SUPFAM" id="SSF55729">
    <property type="entry name" value="Acyl-CoA N-acyltransferases (Nat)"/>
    <property type="match status" value="1"/>
</dbReference>
<keyword evidence="3" id="KW-1185">Reference proteome</keyword>
<proteinExistence type="predicted"/>
<dbReference type="Gene3D" id="3.40.630.30">
    <property type="match status" value="1"/>
</dbReference>
<dbReference type="PANTHER" id="PTHR42791">
    <property type="entry name" value="GNAT FAMILY ACETYLTRANSFERASE"/>
    <property type="match status" value="1"/>
</dbReference>